<feature type="compositionally biased region" description="Basic residues" evidence="1">
    <location>
        <begin position="1"/>
        <end position="20"/>
    </location>
</feature>
<gene>
    <name evidence="2" type="ORF">BpHYR1_036390</name>
</gene>
<dbReference type="AlphaFoldDB" id="A0A3M7SPH1"/>
<dbReference type="EMBL" id="REGN01001050">
    <property type="protein sequence ID" value="RNA37408.1"/>
    <property type="molecule type" value="Genomic_DNA"/>
</dbReference>
<evidence type="ECO:0000313" key="2">
    <source>
        <dbReference type="EMBL" id="RNA37408.1"/>
    </source>
</evidence>
<protein>
    <submittedName>
        <fullName evidence="2">Uncharacterized protein</fullName>
    </submittedName>
</protein>
<sequence>MKKERKDHRRKERRERKKKKIESDEQEDEDREEEKKRKTVCQTNPLLARAEKEILLKIISILKNSTKFVPSLLELLKKKESPDSDLT</sequence>
<reference evidence="2 3" key="1">
    <citation type="journal article" date="2018" name="Sci. Rep.">
        <title>Genomic signatures of local adaptation to the degree of environmental predictability in rotifers.</title>
        <authorList>
            <person name="Franch-Gras L."/>
            <person name="Hahn C."/>
            <person name="Garcia-Roger E.M."/>
            <person name="Carmona M.J."/>
            <person name="Serra M."/>
            <person name="Gomez A."/>
        </authorList>
    </citation>
    <scope>NUCLEOTIDE SEQUENCE [LARGE SCALE GENOMIC DNA]</scope>
    <source>
        <strain evidence="2">HYR1</strain>
    </source>
</reference>
<comment type="caution">
    <text evidence="2">The sequence shown here is derived from an EMBL/GenBank/DDBJ whole genome shotgun (WGS) entry which is preliminary data.</text>
</comment>
<keyword evidence="3" id="KW-1185">Reference proteome</keyword>
<dbReference type="Proteomes" id="UP000276133">
    <property type="component" value="Unassembled WGS sequence"/>
</dbReference>
<proteinExistence type="predicted"/>
<feature type="region of interest" description="Disordered" evidence="1">
    <location>
        <begin position="1"/>
        <end position="43"/>
    </location>
</feature>
<organism evidence="2 3">
    <name type="scientific">Brachionus plicatilis</name>
    <name type="common">Marine rotifer</name>
    <name type="synonym">Brachionus muelleri</name>
    <dbReference type="NCBI Taxonomy" id="10195"/>
    <lineage>
        <taxon>Eukaryota</taxon>
        <taxon>Metazoa</taxon>
        <taxon>Spiralia</taxon>
        <taxon>Gnathifera</taxon>
        <taxon>Rotifera</taxon>
        <taxon>Eurotatoria</taxon>
        <taxon>Monogononta</taxon>
        <taxon>Pseudotrocha</taxon>
        <taxon>Ploima</taxon>
        <taxon>Brachionidae</taxon>
        <taxon>Brachionus</taxon>
    </lineage>
</organism>
<evidence type="ECO:0000256" key="1">
    <source>
        <dbReference type="SAM" id="MobiDB-lite"/>
    </source>
</evidence>
<name>A0A3M7SPH1_BRAPC</name>
<evidence type="ECO:0000313" key="3">
    <source>
        <dbReference type="Proteomes" id="UP000276133"/>
    </source>
</evidence>
<accession>A0A3M7SPH1</accession>